<dbReference type="Pfam" id="PF13850">
    <property type="entry name" value="ERGIC_N"/>
    <property type="match status" value="1"/>
</dbReference>
<dbReference type="GO" id="GO:0030134">
    <property type="term" value="C:COPII-coated ER to Golgi transport vesicle"/>
    <property type="evidence" value="ECO:0007669"/>
    <property type="project" value="TreeGrafter"/>
</dbReference>
<dbReference type="InterPro" id="IPR039542">
    <property type="entry name" value="Erv_N"/>
</dbReference>
<evidence type="ECO:0000256" key="2">
    <source>
        <dbReference type="ARBA" id="ARBA00005648"/>
    </source>
</evidence>
<keyword evidence="5 6" id="KW-0472">Membrane</keyword>
<dbReference type="InterPro" id="IPR012936">
    <property type="entry name" value="Erv_C"/>
</dbReference>
<dbReference type="PANTHER" id="PTHR10984:SF25">
    <property type="entry name" value="ENDOPLASMIC RETICULUM-GOLGI INTERMEDIATE COMPARTMENT PROTEIN 3"/>
    <property type="match status" value="1"/>
</dbReference>
<evidence type="ECO:0000256" key="5">
    <source>
        <dbReference type="ARBA" id="ARBA00023136"/>
    </source>
</evidence>
<dbReference type="KEGG" id="cci:CC1G_15033"/>
<evidence type="ECO:0000313" key="10">
    <source>
        <dbReference type="Proteomes" id="UP000001861"/>
    </source>
</evidence>
<dbReference type="InParanoid" id="D6RPE0"/>
<dbReference type="OMA" id="QRHEGCR"/>
<evidence type="ECO:0000259" key="8">
    <source>
        <dbReference type="Pfam" id="PF13850"/>
    </source>
</evidence>
<dbReference type="GeneID" id="9379619"/>
<evidence type="ECO:0000259" key="7">
    <source>
        <dbReference type="Pfam" id="PF07970"/>
    </source>
</evidence>
<proteinExistence type="inferred from homology"/>
<accession>D6RPE0</accession>
<evidence type="ECO:0000256" key="3">
    <source>
        <dbReference type="ARBA" id="ARBA00022692"/>
    </source>
</evidence>
<keyword evidence="10" id="KW-1185">Reference proteome</keyword>
<feature type="transmembrane region" description="Helical" evidence="6">
    <location>
        <begin position="30"/>
        <end position="49"/>
    </location>
</feature>
<dbReference type="FunCoup" id="D6RPE0">
    <property type="interactions" value="394"/>
</dbReference>
<dbReference type="HOGENOM" id="CLU_034705_1_0_1"/>
<evidence type="ECO:0000256" key="1">
    <source>
        <dbReference type="ARBA" id="ARBA00004141"/>
    </source>
</evidence>
<dbReference type="AlphaFoldDB" id="D6RPE0"/>
<sequence>MARGFFSTLKGIDAFGKTTEDVKVKTRTGAFLTLLSAAIILAITTMEFFDYRKVFIDTSIVVDRSRGEKLTVNLNVTFPKVPCYLLSLDIMDISGEVQRDISHNVLKVRLDRSGKEVPGSHTADLSADVEKLSHTKKEGYCGSCYGGLEPESGCCNTCEDVRMAYVNRGWSFTNPDAIEQCRNEGWADKLRDQADEGCNISGRIRVNKVIGNIHMSPGRSFQSNSRNIYELVPYLRDDQNRHDFSHIIHHFGFEGDDEYDYWKAEAGQKMRRRMGLTENPLDGIEARTWKSQYMFQYFLKVVSTRFRTLDGQTVNTHQYSTTSFERDLGEGMNQDDGGIRVQHGVSGLPGAFFNYEISPIQVVHAESRQSFAHFLTSTCAVIGGVLTVAALVDSALFVTAKAIKKSGGSSSSGKRI</sequence>
<comment type="caution">
    <text evidence="9">The sequence shown here is derived from an EMBL/GenBank/DDBJ whole genome shotgun (WGS) entry which is preliminary data.</text>
</comment>
<dbReference type="VEuPathDB" id="FungiDB:CC1G_15033"/>
<dbReference type="RefSeq" id="XP_002910702.1">
    <property type="nucleotide sequence ID" value="XM_002910656.1"/>
</dbReference>
<comment type="subcellular location">
    <subcellularLocation>
        <location evidence="1">Membrane</location>
        <topology evidence="1">Multi-pass membrane protein</topology>
    </subcellularLocation>
</comment>
<protein>
    <submittedName>
        <fullName evidence="9">ER-derived vesicles protein ERV46</fullName>
    </submittedName>
</protein>
<dbReference type="STRING" id="240176.D6RPE0"/>
<dbReference type="EMBL" id="AACS02000008">
    <property type="protein sequence ID" value="EFI27208.1"/>
    <property type="molecule type" value="Genomic_DNA"/>
</dbReference>
<dbReference type="GO" id="GO:0006888">
    <property type="term" value="P:endoplasmic reticulum to Golgi vesicle-mediated transport"/>
    <property type="evidence" value="ECO:0007669"/>
    <property type="project" value="TreeGrafter"/>
</dbReference>
<keyword evidence="4 6" id="KW-1133">Transmembrane helix</keyword>
<dbReference type="PANTHER" id="PTHR10984">
    <property type="entry name" value="ENDOPLASMIC RETICULUM-GOLGI INTERMEDIATE COMPARTMENT PROTEIN"/>
    <property type="match status" value="1"/>
</dbReference>
<organism evidence="9 10">
    <name type="scientific">Coprinopsis cinerea (strain Okayama-7 / 130 / ATCC MYA-4618 / FGSC 9003)</name>
    <name type="common">Inky cap fungus</name>
    <name type="synonym">Hormographiella aspergillata</name>
    <dbReference type="NCBI Taxonomy" id="240176"/>
    <lineage>
        <taxon>Eukaryota</taxon>
        <taxon>Fungi</taxon>
        <taxon>Dikarya</taxon>
        <taxon>Basidiomycota</taxon>
        <taxon>Agaricomycotina</taxon>
        <taxon>Agaricomycetes</taxon>
        <taxon>Agaricomycetidae</taxon>
        <taxon>Agaricales</taxon>
        <taxon>Agaricineae</taxon>
        <taxon>Psathyrellaceae</taxon>
        <taxon>Coprinopsis</taxon>
    </lineage>
</organism>
<name>D6RPE0_COPC7</name>
<dbReference type="eggNOG" id="KOG2667">
    <property type="taxonomic scope" value="Eukaryota"/>
</dbReference>
<feature type="domain" description="Endoplasmic reticulum vesicle transporter N-terminal" evidence="8">
    <location>
        <begin position="9"/>
        <end position="98"/>
    </location>
</feature>
<keyword evidence="3 6" id="KW-0812">Transmembrane</keyword>
<evidence type="ECO:0000313" key="9">
    <source>
        <dbReference type="EMBL" id="EFI27208.1"/>
    </source>
</evidence>
<dbReference type="GO" id="GO:0000139">
    <property type="term" value="C:Golgi membrane"/>
    <property type="evidence" value="ECO:0007669"/>
    <property type="project" value="TreeGrafter"/>
</dbReference>
<dbReference type="Proteomes" id="UP000001861">
    <property type="component" value="Unassembled WGS sequence"/>
</dbReference>
<dbReference type="GO" id="GO:0006890">
    <property type="term" value="P:retrograde vesicle-mediated transport, Golgi to endoplasmic reticulum"/>
    <property type="evidence" value="ECO:0007669"/>
    <property type="project" value="TreeGrafter"/>
</dbReference>
<comment type="similarity">
    <text evidence="2">Belongs to the ERGIC family.</text>
</comment>
<dbReference type="Pfam" id="PF07970">
    <property type="entry name" value="COPIIcoated_ERV"/>
    <property type="match status" value="1"/>
</dbReference>
<dbReference type="GO" id="GO:0005789">
    <property type="term" value="C:endoplasmic reticulum membrane"/>
    <property type="evidence" value="ECO:0007669"/>
    <property type="project" value="TreeGrafter"/>
</dbReference>
<dbReference type="InterPro" id="IPR045888">
    <property type="entry name" value="Erv"/>
</dbReference>
<gene>
    <name evidence="9" type="ORF">CC1G_15033</name>
</gene>
<dbReference type="OrthoDB" id="10266265at2759"/>
<evidence type="ECO:0000256" key="4">
    <source>
        <dbReference type="ARBA" id="ARBA00022989"/>
    </source>
</evidence>
<evidence type="ECO:0000256" key="6">
    <source>
        <dbReference type="SAM" id="Phobius"/>
    </source>
</evidence>
<reference evidence="9 10" key="1">
    <citation type="journal article" date="2010" name="Proc. Natl. Acad. Sci. U.S.A.">
        <title>Insights into evolution of multicellular fungi from the assembled chromosomes of the mushroom Coprinopsis cinerea (Coprinus cinereus).</title>
        <authorList>
            <person name="Stajich J.E."/>
            <person name="Wilke S.K."/>
            <person name="Ahren D."/>
            <person name="Au C.H."/>
            <person name="Birren B.W."/>
            <person name="Borodovsky M."/>
            <person name="Burns C."/>
            <person name="Canback B."/>
            <person name="Casselton L.A."/>
            <person name="Cheng C.K."/>
            <person name="Deng J."/>
            <person name="Dietrich F.S."/>
            <person name="Fargo D.C."/>
            <person name="Farman M.L."/>
            <person name="Gathman A.C."/>
            <person name="Goldberg J."/>
            <person name="Guigo R."/>
            <person name="Hoegger P.J."/>
            <person name="Hooker J.B."/>
            <person name="Huggins A."/>
            <person name="James T.Y."/>
            <person name="Kamada T."/>
            <person name="Kilaru S."/>
            <person name="Kodira C."/>
            <person name="Kues U."/>
            <person name="Kupfer D."/>
            <person name="Kwan H.S."/>
            <person name="Lomsadze A."/>
            <person name="Li W."/>
            <person name="Lilly W.W."/>
            <person name="Ma L.J."/>
            <person name="Mackey A.J."/>
            <person name="Manning G."/>
            <person name="Martin F."/>
            <person name="Muraguchi H."/>
            <person name="Natvig D.O."/>
            <person name="Palmerini H."/>
            <person name="Ramesh M.A."/>
            <person name="Rehmeyer C.J."/>
            <person name="Roe B.A."/>
            <person name="Shenoy N."/>
            <person name="Stanke M."/>
            <person name="Ter-Hovhannisyan V."/>
            <person name="Tunlid A."/>
            <person name="Velagapudi R."/>
            <person name="Vision T.J."/>
            <person name="Zeng Q."/>
            <person name="Zolan M.E."/>
            <person name="Pukkila P.J."/>
        </authorList>
    </citation>
    <scope>NUCLEOTIDE SEQUENCE [LARGE SCALE GENOMIC DNA]</scope>
    <source>
        <strain evidence="10">Okayama-7 / 130 / ATCC MYA-4618 / FGSC 9003</strain>
    </source>
</reference>
<feature type="domain" description="Endoplasmic reticulum vesicle transporter C-terminal" evidence="7">
    <location>
        <begin position="144"/>
        <end position="393"/>
    </location>
</feature>